<keyword evidence="6 13" id="KW-0560">Oxidoreductase</keyword>
<comment type="similarity">
    <text evidence="1 13">Belongs to the DapB family.</text>
</comment>
<evidence type="ECO:0000313" key="17">
    <source>
        <dbReference type="Proteomes" id="UP000287022"/>
    </source>
</evidence>
<keyword evidence="17" id="KW-1185">Reference proteome</keyword>
<evidence type="ECO:0000313" key="16">
    <source>
        <dbReference type="EMBL" id="RUO74291.1"/>
    </source>
</evidence>
<evidence type="ECO:0000256" key="5">
    <source>
        <dbReference type="ARBA" id="ARBA00022915"/>
    </source>
</evidence>
<keyword evidence="8 13" id="KW-0457">Lysine biosynthesis</keyword>
<protein>
    <recommendedName>
        <fullName evidence="10 13">4-hydroxy-tetrahydrodipicolinate reductase</fullName>
        <shortName evidence="13">HTPA reductase</shortName>
        <ecNumber evidence="10 13">1.17.1.8</ecNumber>
    </recommendedName>
</protein>
<comment type="catalytic activity">
    <reaction evidence="11 13">
        <text>(S)-2,3,4,5-tetrahydrodipicolinate + NADP(+) + H2O = (2S,4S)-4-hydroxy-2,3,4,5-tetrahydrodipicolinate + NADPH + H(+)</text>
        <dbReference type="Rhea" id="RHEA:35331"/>
        <dbReference type="ChEBI" id="CHEBI:15377"/>
        <dbReference type="ChEBI" id="CHEBI:15378"/>
        <dbReference type="ChEBI" id="CHEBI:16845"/>
        <dbReference type="ChEBI" id="CHEBI:57783"/>
        <dbReference type="ChEBI" id="CHEBI:58349"/>
        <dbReference type="ChEBI" id="CHEBI:67139"/>
        <dbReference type="EC" id="1.17.1.8"/>
    </reaction>
</comment>
<keyword evidence="3 13" id="KW-0028">Amino-acid biosynthesis</keyword>
<dbReference type="PANTHER" id="PTHR20836">
    <property type="entry name" value="DIHYDRODIPICOLINATE REDUCTASE"/>
    <property type="match status" value="1"/>
</dbReference>
<organism evidence="16 17">
    <name type="scientific">Pseudidiomarina sediminum</name>
    <dbReference type="NCBI Taxonomy" id="431675"/>
    <lineage>
        <taxon>Bacteria</taxon>
        <taxon>Pseudomonadati</taxon>
        <taxon>Pseudomonadota</taxon>
        <taxon>Gammaproteobacteria</taxon>
        <taxon>Alteromonadales</taxon>
        <taxon>Idiomarinaceae</taxon>
        <taxon>Pseudidiomarina</taxon>
    </lineage>
</organism>
<keyword evidence="2 13" id="KW-0963">Cytoplasm</keyword>
<feature type="binding site" evidence="13">
    <location>
        <begin position="155"/>
        <end position="156"/>
    </location>
    <ligand>
        <name>(S)-2,3,4,5-tetrahydrodipicolinate</name>
        <dbReference type="ChEBI" id="CHEBI:16845"/>
    </ligand>
</feature>
<evidence type="ECO:0000256" key="2">
    <source>
        <dbReference type="ARBA" id="ARBA00022490"/>
    </source>
</evidence>
<evidence type="ECO:0000256" key="12">
    <source>
        <dbReference type="ARBA" id="ARBA00049396"/>
    </source>
</evidence>
<dbReference type="GO" id="GO:0016726">
    <property type="term" value="F:oxidoreductase activity, acting on CH or CH2 groups, NAD or NADP as acceptor"/>
    <property type="evidence" value="ECO:0007669"/>
    <property type="project" value="UniProtKB-UniRule"/>
</dbReference>
<evidence type="ECO:0000256" key="6">
    <source>
        <dbReference type="ARBA" id="ARBA00023002"/>
    </source>
</evidence>
<dbReference type="GO" id="GO:0005829">
    <property type="term" value="C:cytosol"/>
    <property type="evidence" value="ECO:0007669"/>
    <property type="project" value="TreeGrafter"/>
</dbReference>
<dbReference type="GO" id="GO:0008839">
    <property type="term" value="F:4-hydroxy-tetrahydrodipicolinate reductase"/>
    <property type="evidence" value="ECO:0007669"/>
    <property type="project" value="UniProtKB-UniRule"/>
</dbReference>
<evidence type="ECO:0000256" key="1">
    <source>
        <dbReference type="ARBA" id="ARBA00006642"/>
    </source>
</evidence>
<evidence type="ECO:0000259" key="14">
    <source>
        <dbReference type="Pfam" id="PF01113"/>
    </source>
</evidence>
<feature type="binding site" evidence="13">
    <location>
        <position position="146"/>
    </location>
    <ligand>
        <name>(S)-2,3,4,5-tetrahydrodipicolinate</name>
        <dbReference type="ChEBI" id="CHEBI:16845"/>
    </ligand>
</feature>
<keyword evidence="4 13" id="KW-0521">NADP</keyword>
<comment type="caution">
    <text evidence="16">The sequence shown here is derived from an EMBL/GenBank/DDBJ whole genome shotgun (WGS) entry which is preliminary data.</text>
</comment>
<evidence type="ECO:0000256" key="9">
    <source>
        <dbReference type="ARBA" id="ARBA00037922"/>
    </source>
</evidence>
<dbReference type="InterPro" id="IPR036291">
    <property type="entry name" value="NAD(P)-bd_dom_sf"/>
</dbReference>
<feature type="active site" description="Proton donor" evidence="13">
    <location>
        <position position="149"/>
    </location>
</feature>
<evidence type="ECO:0000259" key="15">
    <source>
        <dbReference type="Pfam" id="PF05173"/>
    </source>
</evidence>
<comment type="caution">
    <text evidence="13">Was originally thought to be a dihydrodipicolinate reductase (DHDPR), catalyzing the conversion of dihydrodipicolinate to tetrahydrodipicolinate. However, it was shown in E.coli that the substrate of the enzymatic reaction is not dihydrodipicolinate (DHDP) but in fact (2S,4S)-4-hydroxy-2,3,4,5-tetrahydrodipicolinic acid (HTPA), the product released by the DapA-catalyzed reaction.</text>
</comment>
<dbReference type="GO" id="GO:0050661">
    <property type="term" value="F:NADP binding"/>
    <property type="evidence" value="ECO:0007669"/>
    <property type="project" value="UniProtKB-UniRule"/>
</dbReference>
<dbReference type="Gene3D" id="3.40.50.720">
    <property type="entry name" value="NAD(P)-binding Rossmann-like Domain"/>
    <property type="match status" value="1"/>
</dbReference>
<proteinExistence type="inferred from homology"/>
<dbReference type="AlphaFoldDB" id="A0A432Z8Y1"/>
<dbReference type="Proteomes" id="UP000287022">
    <property type="component" value="Unassembled WGS sequence"/>
</dbReference>
<comment type="function">
    <text evidence="13">Catalyzes the conversion of 4-hydroxy-tetrahydrodipicolinate (HTPA) to tetrahydrodipicolinate.</text>
</comment>
<dbReference type="SUPFAM" id="SSF51735">
    <property type="entry name" value="NAD(P)-binding Rossmann-fold domains"/>
    <property type="match status" value="1"/>
</dbReference>
<dbReference type="Pfam" id="PF01113">
    <property type="entry name" value="DapB_N"/>
    <property type="match status" value="1"/>
</dbReference>
<feature type="binding site" evidence="13">
    <location>
        <begin position="7"/>
        <end position="12"/>
    </location>
    <ligand>
        <name>NAD(+)</name>
        <dbReference type="ChEBI" id="CHEBI:57540"/>
    </ligand>
</feature>
<feature type="domain" description="Dihydrodipicolinate reductase N-terminal" evidence="14">
    <location>
        <begin position="1"/>
        <end position="115"/>
    </location>
</feature>
<dbReference type="InterPro" id="IPR000846">
    <property type="entry name" value="DapB_N"/>
</dbReference>
<dbReference type="InterPro" id="IPR023940">
    <property type="entry name" value="DHDPR_bac"/>
</dbReference>
<dbReference type="CDD" id="cd02274">
    <property type="entry name" value="DHDPR_N"/>
    <property type="match status" value="1"/>
</dbReference>
<dbReference type="EMBL" id="PIQE01000001">
    <property type="protein sequence ID" value="RUO74291.1"/>
    <property type="molecule type" value="Genomic_DNA"/>
</dbReference>
<dbReference type="GO" id="GO:0019877">
    <property type="term" value="P:diaminopimelate biosynthetic process"/>
    <property type="evidence" value="ECO:0007669"/>
    <property type="project" value="UniProtKB-UniRule"/>
</dbReference>
<feature type="domain" description="Dihydrodipicolinate reductase C-terminal" evidence="15">
    <location>
        <begin position="119"/>
        <end position="252"/>
    </location>
</feature>
<dbReference type="NCBIfam" id="TIGR00036">
    <property type="entry name" value="dapB"/>
    <property type="match status" value="1"/>
</dbReference>
<comment type="caution">
    <text evidence="13">Lacks conserved residue(s) required for the propagation of feature annotation.</text>
</comment>
<dbReference type="PROSITE" id="PS01298">
    <property type="entry name" value="DAPB"/>
    <property type="match status" value="1"/>
</dbReference>
<evidence type="ECO:0000256" key="7">
    <source>
        <dbReference type="ARBA" id="ARBA00023027"/>
    </source>
</evidence>
<dbReference type="STRING" id="1122124.GCA_000423165_00839"/>
<evidence type="ECO:0000256" key="11">
    <source>
        <dbReference type="ARBA" id="ARBA00049080"/>
    </source>
</evidence>
<evidence type="ECO:0000256" key="4">
    <source>
        <dbReference type="ARBA" id="ARBA00022857"/>
    </source>
</evidence>
<reference evidence="17" key="1">
    <citation type="journal article" date="2018" name="Front. Microbiol.">
        <title>Genome-Based Analysis Reveals the Taxonomy and Diversity of the Family Idiomarinaceae.</title>
        <authorList>
            <person name="Liu Y."/>
            <person name="Lai Q."/>
            <person name="Shao Z."/>
        </authorList>
    </citation>
    <scope>NUCLEOTIDE SEQUENCE [LARGE SCALE GENOMIC DNA]</scope>
    <source>
        <strain evidence="17">c121</strain>
    </source>
</reference>
<dbReference type="PIRSF" id="PIRSF000161">
    <property type="entry name" value="DHPR"/>
    <property type="match status" value="1"/>
</dbReference>
<dbReference type="InterPro" id="IPR022664">
    <property type="entry name" value="DapB_N_CS"/>
</dbReference>
<evidence type="ECO:0000256" key="3">
    <source>
        <dbReference type="ARBA" id="ARBA00022605"/>
    </source>
</evidence>
<name>A0A432Z8Y1_9GAMM</name>
<keyword evidence="5 13" id="KW-0220">Diaminopimelate biosynthesis</keyword>
<keyword evidence="7 13" id="KW-0520">NAD</keyword>
<gene>
    <name evidence="13" type="primary">dapB</name>
    <name evidence="16" type="ORF">CWI80_02800</name>
</gene>
<feature type="active site" description="Proton donor/acceptor" evidence="13">
    <location>
        <position position="145"/>
    </location>
</feature>
<dbReference type="EC" id="1.17.1.8" evidence="10 13"/>
<dbReference type="PANTHER" id="PTHR20836:SF0">
    <property type="entry name" value="4-HYDROXY-TETRAHYDRODIPICOLINATE REDUCTASE 1, CHLOROPLASTIC-RELATED"/>
    <property type="match status" value="1"/>
</dbReference>
<evidence type="ECO:0000256" key="13">
    <source>
        <dbReference type="HAMAP-Rule" id="MF_00102"/>
    </source>
</evidence>
<feature type="binding site" evidence="13">
    <location>
        <begin position="89"/>
        <end position="91"/>
    </location>
    <ligand>
        <name>NAD(+)</name>
        <dbReference type="ChEBI" id="CHEBI:57540"/>
    </ligand>
</feature>
<comment type="subcellular location">
    <subcellularLocation>
        <location evidence="13">Cytoplasm</location>
    </subcellularLocation>
</comment>
<dbReference type="HAMAP" id="MF_00102">
    <property type="entry name" value="DapB"/>
    <property type="match status" value="1"/>
</dbReference>
<comment type="catalytic activity">
    <reaction evidence="12 13">
        <text>(S)-2,3,4,5-tetrahydrodipicolinate + NAD(+) + H2O = (2S,4S)-4-hydroxy-2,3,4,5-tetrahydrodipicolinate + NADH + H(+)</text>
        <dbReference type="Rhea" id="RHEA:35323"/>
        <dbReference type="ChEBI" id="CHEBI:15377"/>
        <dbReference type="ChEBI" id="CHEBI:15378"/>
        <dbReference type="ChEBI" id="CHEBI:16845"/>
        <dbReference type="ChEBI" id="CHEBI:57540"/>
        <dbReference type="ChEBI" id="CHEBI:57945"/>
        <dbReference type="ChEBI" id="CHEBI:67139"/>
        <dbReference type="EC" id="1.17.1.8"/>
    </reaction>
</comment>
<accession>A0A432Z8Y1</accession>
<dbReference type="Gene3D" id="3.30.360.10">
    <property type="entry name" value="Dihydrodipicolinate Reductase, domain 2"/>
    <property type="match status" value="1"/>
</dbReference>
<comment type="pathway">
    <text evidence="9 13">Amino-acid biosynthesis; L-lysine biosynthesis via DAP pathway; (S)-tetrahydrodipicolinate from L-aspartate: step 4/4.</text>
</comment>
<dbReference type="InterPro" id="IPR022663">
    <property type="entry name" value="DapB_C"/>
</dbReference>
<dbReference type="UniPathway" id="UPA00034">
    <property type="reaction ID" value="UER00018"/>
</dbReference>
<comment type="subunit">
    <text evidence="13">Homotetramer.</text>
</comment>
<evidence type="ECO:0000256" key="10">
    <source>
        <dbReference type="ARBA" id="ARBA00038983"/>
    </source>
</evidence>
<dbReference type="RefSeq" id="WP_026861847.1">
    <property type="nucleotide sequence ID" value="NZ_PIQE01000001.1"/>
</dbReference>
<dbReference type="GO" id="GO:0051287">
    <property type="term" value="F:NAD binding"/>
    <property type="evidence" value="ECO:0007669"/>
    <property type="project" value="UniProtKB-UniRule"/>
</dbReference>
<dbReference type="Pfam" id="PF05173">
    <property type="entry name" value="DapB_C"/>
    <property type="match status" value="1"/>
</dbReference>
<evidence type="ECO:0000256" key="8">
    <source>
        <dbReference type="ARBA" id="ARBA00023154"/>
    </source>
</evidence>
<feature type="binding site" evidence="13">
    <location>
        <begin position="113"/>
        <end position="116"/>
    </location>
    <ligand>
        <name>NAD(+)</name>
        <dbReference type="ChEBI" id="CHEBI:57540"/>
    </ligand>
</feature>
<dbReference type="GO" id="GO:0009089">
    <property type="term" value="P:lysine biosynthetic process via diaminopimelate"/>
    <property type="evidence" value="ECO:0007669"/>
    <property type="project" value="UniProtKB-UniRule"/>
</dbReference>
<sequence>MKIGVIGASGRMGQAVIAELSAQGETCAAALVSAQSSVLGQPAQAGLLYSTVAEVTSECVDVLIDFSLPEALMTNLAVAKRIQRPIVVCTTGLSAAQEQLLQTTAQQVPVLHAANTSIGVCLLQQLVQLASGVMADADIEILDIHHSAKRDGPSGTARLLAEAAAQGRGYQLQETDAVVRGDGLRQPGSIGYAVMRAADVVGEHNVMLAQAGERVELAHRVTDRAIFARGAIRAARWLAKQPAGRYQMRDVLELSKLFHKLSDEI</sequence>
<dbReference type="SUPFAM" id="SSF55347">
    <property type="entry name" value="Glyceraldehyde-3-phosphate dehydrogenase-like, C-terminal domain"/>
    <property type="match status" value="1"/>
</dbReference>